<dbReference type="GeneID" id="89943076"/>
<dbReference type="EMBL" id="MU853381">
    <property type="protein sequence ID" value="KAK4107123.1"/>
    <property type="molecule type" value="Genomic_DNA"/>
</dbReference>
<evidence type="ECO:0000313" key="6">
    <source>
        <dbReference type="Proteomes" id="UP001302812"/>
    </source>
</evidence>
<dbReference type="PROSITE" id="PS00122">
    <property type="entry name" value="CARBOXYLESTERASE_B_1"/>
    <property type="match status" value="1"/>
</dbReference>
<comment type="similarity">
    <text evidence="1 3">Belongs to the type-B carboxylesterase/lipase family.</text>
</comment>
<evidence type="ECO:0000256" key="3">
    <source>
        <dbReference type="RuleBase" id="RU361235"/>
    </source>
</evidence>
<dbReference type="RefSeq" id="XP_064664693.1">
    <property type="nucleotide sequence ID" value="XM_064818950.1"/>
</dbReference>
<protein>
    <recommendedName>
        <fullName evidence="3">Carboxylic ester hydrolase</fullName>
        <ecNumber evidence="3">3.1.1.-</ecNumber>
    </recommendedName>
</protein>
<keyword evidence="6" id="KW-1185">Reference proteome</keyword>
<dbReference type="AlphaFoldDB" id="A0AAN6QBG8"/>
<sequence length="522" mass="56261">MKHLSFYTSTVVLAAIPLTAVFAHPTWIVGQTVRTTSGPVDGHAASVASGVSEYLGIPYAQPPVGGLRFQPPVRYKGTRKLNGKDFGLACYPSNITGYDADFPKELVEQYGITDVGLKIIESILNPGLPVGEDCLTLNIWTKPQTGTKRKAVMVYVHGGSFVSGSSAERVYNGQFFADQEDVVFITINYRLSIFGFPGSPDLTQNLGLLDQRLALEWVRDNIASFGGDPSRITLVGESAGSASVDHHTFAWANDPIVSGVILMSGTARGIAPRTPEAGAASWYNTTSLLGCGDATSITSPEDLLRCMQAVPAASIIKTLVSTLNSPTSSPYSPTIDNQLVFADPSTRRAAKVAMLVGNTDNEMALMRVLTANDPGDALVHELSQVTFVCPAAARAARSAREGNPTWRYRWHGVFPNTQLATRPGPSGAYHYSEVPVVFGNVDQSLVKNTRAEERVSGFVRGAWAAFARDPVKGLLRYGGEGGWPRYVEHERTLARIGWENRTGLNLEVGNRYDQGCTEEGST</sequence>
<evidence type="ECO:0000313" key="5">
    <source>
        <dbReference type="EMBL" id="KAK4107123.1"/>
    </source>
</evidence>
<dbReference type="Gene3D" id="3.40.50.1820">
    <property type="entry name" value="alpha/beta hydrolase"/>
    <property type="match status" value="2"/>
</dbReference>
<dbReference type="Proteomes" id="UP001302812">
    <property type="component" value="Unassembled WGS sequence"/>
</dbReference>
<dbReference type="GO" id="GO:0052689">
    <property type="term" value="F:carboxylic ester hydrolase activity"/>
    <property type="evidence" value="ECO:0007669"/>
    <property type="project" value="TreeGrafter"/>
</dbReference>
<organism evidence="5 6">
    <name type="scientific">Canariomyces notabilis</name>
    <dbReference type="NCBI Taxonomy" id="2074819"/>
    <lineage>
        <taxon>Eukaryota</taxon>
        <taxon>Fungi</taxon>
        <taxon>Dikarya</taxon>
        <taxon>Ascomycota</taxon>
        <taxon>Pezizomycotina</taxon>
        <taxon>Sordariomycetes</taxon>
        <taxon>Sordariomycetidae</taxon>
        <taxon>Sordariales</taxon>
        <taxon>Chaetomiaceae</taxon>
        <taxon>Canariomyces</taxon>
    </lineage>
</organism>
<dbReference type="EC" id="3.1.1.-" evidence="3"/>
<gene>
    <name evidence="5" type="ORF">N656DRAFT_840596</name>
</gene>
<evidence type="ECO:0000259" key="4">
    <source>
        <dbReference type="Pfam" id="PF00135"/>
    </source>
</evidence>
<dbReference type="InterPro" id="IPR029058">
    <property type="entry name" value="AB_hydrolase_fold"/>
</dbReference>
<dbReference type="PANTHER" id="PTHR43918:SF4">
    <property type="entry name" value="CARBOXYLIC ESTER HYDROLASE"/>
    <property type="match status" value="1"/>
</dbReference>
<dbReference type="InterPro" id="IPR002018">
    <property type="entry name" value="CarbesteraseB"/>
</dbReference>
<accession>A0AAN6QBG8</accession>
<dbReference type="Pfam" id="PF00135">
    <property type="entry name" value="COesterase"/>
    <property type="match status" value="2"/>
</dbReference>
<keyword evidence="2 3" id="KW-0378">Hydrolase</keyword>
<proteinExistence type="inferred from homology"/>
<dbReference type="InterPro" id="IPR019826">
    <property type="entry name" value="Carboxylesterase_B_AS"/>
</dbReference>
<reference evidence="5" key="1">
    <citation type="journal article" date="2023" name="Mol. Phylogenet. Evol.">
        <title>Genome-scale phylogeny and comparative genomics of the fungal order Sordariales.</title>
        <authorList>
            <person name="Hensen N."/>
            <person name="Bonometti L."/>
            <person name="Westerberg I."/>
            <person name="Brannstrom I.O."/>
            <person name="Guillou S."/>
            <person name="Cros-Aarteil S."/>
            <person name="Calhoun S."/>
            <person name="Haridas S."/>
            <person name="Kuo A."/>
            <person name="Mondo S."/>
            <person name="Pangilinan J."/>
            <person name="Riley R."/>
            <person name="LaButti K."/>
            <person name="Andreopoulos B."/>
            <person name="Lipzen A."/>
            <person name="Chen C."/>
            <person name="Yan M."/>
            <person name="Daum C."/>
            <person name="Ng V."/>
            <person name="Clum A."/>
            <person name="Steindorff A."/>
            <person name="Ohm R.A."/>
            <person name="Martin F."/>
            <person name="Silar P."/>
            <person name="Natvig D.O."/>
            <person name="Lalanne C."/>
            <person name="Gautier V."/>
            <person name="Ament-Velasquez S.L."/>
            <person name="Kruys A."/>
            <person name="Hutchinson M.I."/>
            <person name="Powell A.J."/>
            <person name="Barry K."/>
            <person name="Miller A.N."/>
            <person name="Grigoriev I.V."/>
            <person name="Debuchy R."/>
            <person name="Gladieux P."/>
            <person name="Hiltunen Thoren M."/>
            <person name="Johannesson H."/>
        </authorList>
    </citation>
    <scope>NUCLEOTIDE SEQUENCE</scope>
    <source>
        <strain evidence="5">CBS 508.74</strain>
    </source>
</reference>
<dbReference type="InterPro" id="IPR050654">
    <property type="entry name" value="AChE-related_enzymes"/>
</dbReference>
<evidence type="ECO:0000256" key="1">
    <source>
        <dbReference type="ARBA" id="ARBA00005964"/>
    </source>
</evidence>
<dbReference type="SUPFAM" id="SSF53474">
    <property type="entry name" value="alpha/beta-Hydrolases"/>
    <property type="match status" value="1"/>
</dbReference>
<evidence type="ECO:0000256" key="2">
    <source>
        <dbReference type="ARBA" id="ARBA00022801"/>
    </source>
</evidence>
<feature type="domain" description="Carboxylesterase type B" evidence="4">
    <location>
        <begin position="31"/>
        <end position="372"/>
    </location>
</feature>
<comment type="caution">
    <text evidence="5">The sequence shown here is derived from an EMBL/GenBank/DDBJ whole genome shotgun (WGS) entry which is preliminary data.</text>
</comment>
<reference evidence="5" key="2">
    <citation type="submission" date="2023-05" db="EMBL/GenBank/DDBJ databases">
        <authorList>
            <consortium name="Lawrence Berkeley National Laboratory"/>
            <person name="Steindorff A."/>
            <person name="Hensen N."/>
            <person name="Bonometti L."/>
            <person name="Westerberg I."/>
            <person name="Brannstrom I.O."/>
            <person name="Guillou S."/>
            <person name="Cros-Aarteil S."/>
            <person name="Calhoun S."/>
            <person name="Haridas S."/>
            <person name="Kuo A."/>
            <person name="Mondo S."/>
            <person name="Pangilinan J."/>
            <person name="Riley R."/>
            <person name="Labutti K."/>
            <person name="Andreopoulos B."/>
            <person name="Lipzen A."/>
            <person name="Chen C."/>
            <person name="Yanf M."/>
            <person name="Daum C."/>
            <person name="Ng V."/>
            <person name="Clum A."/>
            <person name="Ohm R."/>
            <person name="Martin F."/>
            <person name="Silar P."/>
            <person name="Natvig D."/>
            <person name="Lalanne C."/>
            <person name="Gautier V."/>
            <person name="Ament-Velasquez S.L."/>
            <person name="Kruys A."/>
            <person name="Hutchinson M.I."/>
            <person name="Powell A.J."/>
            <person name="Barry K."/>
            <person name="Miller A.N."/>
            <person name="Grigoriev I.V."/>
            <person name="Debuchy R."/>
            <person name="Gladieux P."/>
            <person name="Thoren M.H."/>
            <person name="Johannesson H."/>
        </authorList>
    </citation>
    <scope>NUCLEOTIDE SEQUENCE</scope>
    <source>
        <strain evidence="5">CBS 508.74</strain>
    </source>
</reference>
<name>A0AAN6QBG8_9PEZI</name>
<feature type="domain" description="Carboxylesterase type B" evidence="4">
    <location>
        <begin position="376"/>
        <end position="501"/>
    </location>
</feature>
<dbReference type="PANTHER" id="PTHR43918">
    <property type="entry name" value="ACETYLCHOLINESTERASE"/>
    <property type="match status" value="1"/>
</dbReference>